<gene>
    <name evidence="9" type="ORF">H9L12_04230</name>
</gene>
<dbReference type="Pfam" id="PF01757">
    <property type="entry name" value="Acyl_transf_3"/>
    <property type="match status" value="1"/>
</dbReference>
<evidence type="ECO:0000256" key="5">
    <source>
        <dbReference type="ARBA" id="ARBA00022989"/>
    </source>
</evidence>
<accession>A0A7G9SD42</accession>
<dbReference type="GO" id="GO:0005886">
    <property type="term" value="C:plasma membrane"/>
    <property type="evidence" value="ECO:0007669"/>
    <property type="project" value="UniProtKB-SubCell"/>
</dbReference>
<dbReference type="RefSeq" id="WP_187542752.1">
    <property type="nucleotide sequence ID" value="NZ_CP060717.1"/>
</dbReference>
<dbReference type="PANTHER" id="PTHR40074">
    <property type="entry name" value="O-ACETYLTRANSFERASE WECH"/>
    <property type="match status" value="1"/>
</dbReference>
<keyword evidence="9" id="KW-0808">Transferase</keyword>
<evidence type="ECO:0000256" key="7">
    <source>
        <dbReference type="SAM" id="Phobius"/>
    </source>
</evidence>
<evidence type="ECO:0000256" key="3">
    <source>
        <dbReference type="ARBA" id="ARBA00022475"/>
    </source>
</evidence>
<evidence type="ECO:0000256" key="4">
    <source>
        <dbReference type="ARBA" id="ARBA00022692"/>
    </source>
</evidence>
<dbReference type="KEGG" id="srhi:H9L12_04230"/>
<keyword evidence="10" id="KW-1185">Reference proteome</keyword>
<reference evidence="9 10" key="1">
    <citation type="submission" date="2020-08" db="EMBL/GenBank/DDBJ databases">
        <title>Genome sequence of Sphingomonas rhizophila KACC 19189T.</title>
        <authorList>
            <person name="Hyun D.-W."/>
            <person name="Bae J.-W."/>
        </authorList>
    </citation>
    <scope>NUCLEOTIDE SEQUENCE [LARGE SCALE GENOMIC DNA]</scope>
    <source>
        <strain evidence="9 10">KACC 19189</strain>
    </source>
</reference>
<keyword evidence="9" id="KW-0012">Acyltransferase</keyword>
<keyword evidence="3" id="KW-1003">Cell membrane</keyword>
<feature type="transmembrane region" description="Helical" evidence="7">
    <location>
        <begin position="231"/>
        <end position="250"/>
    </location>
</feature>
<dbReference type="GO" id="GO:0009246">
    <property type="term" value="P:enterobacterial common antigen biosynthetic process"/>
    <property type="evidence" value="ECO:0007669"/>
    <property type="project" value="TreeGrafter"/>
</dbReference>
<protein>
    <submittedName>
        <fullName evidence="9">Acyltransferase</fullName>
    </submittedName>
</protein>
<dbReference type="EMBL" id="CP060717">
    <property type="protein sequence ID" value="QNN65767.1"/>
    <property type="molecule type" value="Genomic_DNA"/>
</dbReference>
<proteinExistence type="inferred from homology"/>
<feature type="domain" description="Acyltransferase 3" evidence="8">
    <location>
        <begin position="9"/>
        <end position="302"/>
    </location>
</feature>
<feature type="transmembrane region" description="Helical" evidence="7">
    <location>
        <begin position="111"/>
        <end position="135"/>
    </location>
</feature>
<keyword evidence="6 7" id="KW-0472">Membrane</keyword>
<evidence type="ECO:0000259" key="8">
    <source>
        <dbReference type="Pfam" id="PF01757"/>
    </source>
</evidence>
<dbReference type="Proteomes" id="UP000515955">
    <property type="component" value="Chromosome"/>
</dbReference>
<feature type="transmembrane region" description="Helical" evidence="7">
    <location>
        <begin position="200"/>
        <end position="219"/>
    </location>
</feature>
<keyword evidence="5 7" id="KW-1133">Transmembrane helix</keyword>
<name>A0A7G9SD42_9SPHN</name>
<sequence>MAEFQPRLELQTVRGVACVLLVAYHVIGADPTVGLRLPEDSFWHQGMATFEFLRMPLFTILSGYLYAVWRPGRGDLALFWQKKFRRIVLPLLFATLVTLVLRELVYGDRTAVLTAIFFHYQHFWFLQSLLVIFAVISLWDAFRPARWEALCIAAFICLMFSRSFSLPSFLSLNGAAYLAPFFLFGMILRLEEGLLRNHSVIVIASWLLIVVTTLQQVGLAEMGQPIERTSLSAALCGASAGVVLLAKLPYSLILAKIGEASYAIYLWHSIAGAAVRESLEGLGVPVAVLFVVLLLAGIAIPMGMRILLRSHAPASILLFGEMPRERLPNTATAMTGPK</sequence>
<dbReference type="PANTHER" id="PTHR40074:SF2">
    <property type="entry name" value="O-ACETYLTRANSFERASE WECH"/>
    <property type="match status" value="1"/>
</dbReference>
<evidence type="ECO:0000256" key="1">
    <source>
        <dbReference type="ARBA" id="ARBA00004651"/>
    </source>
</evidence>
<organism evidence="9 10">
    <name type="scientific">Sphingomonas rhizophila</name>
    <dbReference type="NCBI Taxonomy" id="2071607"/>
    <lineage>
        <taxon>Bacteria</taxon>
        <taxon>Pseudomonadati</taxon>
        <taxon>Pseudomonadota</taxon>
        <taxon>Alphaproteobacteria</taxon>
        <taxon>Sphingomonadales</taxon>
        <taxon>Sphingomonadaceae</taxon>
        <taxon>Sphingomonas</taxon>
    </lineage>
</organism>
<feature type="transmembrane region" description="Helical" evidence="7">
    <location>
        <begin position="170"/>
        <end position="188"/>
    </location>
</feature>
<evidence type="ECO:0000256" key="6">
    <source>
        <dbReference type="ARBA" id="ARBA00023136"/>
    </source>
</evidence>
<keyword evidence="4 7" id="KW-0812">Transmembrane</keyword>
<comment type="similarity">
    <text evidence="2">Belongs to the acyltransferase 3 family.</text>
</comment>
<dbReference type="GO" id="GO:0016413">
    <property type="term" value="F:O-acetyltransferase activity"/>
    <property type="evidence" value="ECO:0007669"/>
    <property type="project" value="TreeGrafter"/>
</dbReference>
<evidence type="ECO:0000313" key="9">
    <source>
        <dbReference type="EMBL" id="QNN65767.1"/>
    </source>
</evidence>
<feature type="transmembrane region" description="Helical" evidence="7">
    <location>
        <begin position="47"/>
        <end position="67"/>
    </location>
</feature>
<dbReference type="InterPro" id="IPR002656">
    <property type="entry name" value="Acyl_transf_3_dom"/>
</dbReference>
<feature type="transmembrane region" description="Helical" evidence="7">
    <location>
        <begin position="285"/>
        <end position="308"/>
    </location>
</feature>
<feature type="transmembrane region" description="Helical" evidence="7">
    <location>
        <begin position="87"/>
        <end position="105"/>
    </location>
</feature>
<dbReference type="AlphaFoldDB" id="A0A7G9SD42"/>
<evidence type="ECO:0000313" key="10">
    <source>
        <dbReference type="Proteomes" id="UP000515955"/>
    </source>
</evidence>
<evidence type="ECO:0000256" key="2">
    <source>
        <dbReference type="ARBA" id="ARBA00007400"/>
    </source>
</evidence>
<comment type="subcellular location">
    <subcellularLocation>
        <location evidence="1">Cell membrane</location>
        <topology evidence="1">Multi-pass membrane protein</topology>
    </subcellularLocation>
</comment>
<feature type="transmembrane region" description="Helical" evidence="7">
    <location>
        <begin position="12"/>
        <end position="27"/>
    </location>
</feature>